<reference evidence="6" key="1">
    <citation type="submission" date="2022-05" db="EMBL/GenBank/DDBJ databases">
        <authorList>
            <person name="Okamura Y."/>
        </authorList>
    </citation>
    <scope>NUCLEOTIDE SEQUENCE</scope>
</reference>
<dbReference type="InterPro" id="IPR041882">
    <property type="entry name" value="SAM_ANKS1_repeat2"/>
</dbReference>
<feature type="domain" description="PID" evidence="4">
    <location>
        <begin position="399"/>
        <end position="527"/>
    </location>
</feature>
<dbReference type="PANTHER" id="PTHR24174">
    <property type="entry name" value="ANKYRIN REPEAT AND STERILE ALPHA MOTIF DOMAIN-CONTAINING PROTEIN 1"/>
    <property type="match status" value="1"/>
</dbReference>
<feature type="region of interest" description="Disordered" evidence="3">
    <location>
        <begin position="324"/>
        <end position="368"/>
    </location>
</feature>
<evidence type="ECO:0000256" key="1">
    <source>
        <dbReference type="ARBA" id="ARBA00022737"/>
    </source>
</evidence>
<dbReference type="SUPFAM" id="SSF47769">
    <property type="entry name" value="SAM/Pointed domain"/>
    <property type="match status" value="2"/>
</dbReference>
<dbReference type="InterPro" id="IPR013761">
    <property type="entry name" value="SAM/pointed_sf"/>
</dbReference>
<evidence type="ECO:0000313" key="7">
    <source>
        <dbReference type="Proteomes" id="UP001152562"/>
    </source>
</evidence>
<evidence type="ECO:0000259" key="4">
    <source>
        <dbReference type="PROSITE" id="PS01179"/>
    </source>
</evidence>
<feature type="region of interest" description="Disordered" evidence="3">
    <location>
        <begin position="581"/>
        <end position="605"/>
    </location>
</feature>
<gene>
    <name evidence="6" type="ORF">PIBRA_LOCUS11044</name>
</gene>
<dbReference type="Gene3D" id="2.30.29.30">
    <property type="entry name" value="Pleckstrin-homology domain (PH domain)/Phosphotyrosine-binding domain (PTB)"/>
    <property type="match status" value="1"/>
</dbReference>
<feature type="region of interest" description="Disordered" evidence="3">
    <location>
        <begin position="1"/>
        <end position="95"/>
    </location>
</feature>
<dbReference type="AlphaFoldDB" id="A0A9P0TTK3"/>
<feature type="domain" description="SAM" evidence="5">
    <location>
        <begin position="229"/>
        <end position="288"/>
    </location>
</feature>
<feature type="compositionally biased region" description="Polar residues" evidence="3">
    <location>
        <begin position="52"/>
        <end position="72"/>
    </location>
</feature>
<dbReference type="GO" id="GO:0005829">
    <property type="term" value="C:cytosol"/>
    <property type="evidence" value="ECO:0007669"/>
    <property type="project" value="TreeGrafter"/>
</dbReference>
<dbReference type="PROSITE" id="PS01179">
    <property type="entry name" value="PID"/>
    <property type="match status" value="1"/>
</dbReference>
<dbReference type="Pfam" id="PF00536">
    <property type="entry name" value="SAM_1"/>
    <property type="match status" value="1"/>
</dbReference>
<name>A0A9P0TTK3_PIEBR</name>
<dbReference type="EMBL" id="CALOZG010000042">
    <property type="protein sequence ID" value="CAH4034916.1"/>
    <property type="molecule type" value="Genomic_DNA"/>
</dbReference>
<comment type="caution">
    <text evidence="6">The sequence shown here is derived from an EMBL/GenBank/DDBJ whole genome shotgun (WGS) entry which is preliminary data.</text>
</comment>
<evidence type="ECO:0008006" key="8">
    <source>
        <dbReference type="Google" id="ProtNLM"/>
    </source>
</evidence>
<protein>
    <recommendedName>
        <fullName evidence="8">PID domain-containing protein</fullName>
    </recommendedName>
</protein>
<accession>A0A9P0TTK3</accession>
<evidence type="ECO:0000313" key="6">
    <source>
        <dbReference type="EMBL" id="CAH4034916.1"/>
    </source>
</evidence>
<organism evidence="6 7">
    <name type="scientific">Pieris brassicae</name>
    <name type="common">White butterfly</name>
    <name type="synonym">Large white butterfly</name>
    <dbReference type="NCBI Taxonomy" id="7116"/>
    <lineage>
        <taxon>Eukaryota</taxon>
        <taxon>Metazoa</taxon>
        <taxon>Ecdysozoa</taxon>
        <taxon>Arthropoda</taxon>
        <taxon>Hexapoda</taxon>
        <taxon>Insecta</taxon>
        <taxon>Pterygota</taxon>
        <taxon>Neoptera</taxon>
        <taxon>Endopterygota</taxon>
        <taxon>Lepidoptera</taxon>
        <taxon>Glossata</taxon>
        <taxon>Ditrysia</taxon>
        <taxon>Papilionoidea</taxon>
        <taxon>Pieridae</taxon>
        <taxon>Pierinae</taxon>
        <taxon>Pieris</taxon>
    </lineage>
</organism>
<evidence type="ECO:0000256" key="3">
    <source>
        <dbReference type="SAM" id="MobiDB-lite"/>
    </source>
</evidence>
<dbReference type="SUPFAM" id="SSF50729">
    <property type="entry name" value="PH domain-like"/>
    <property type="match status" value="1"/>
</dbReference>
<dbReference type="InterPro" id="IPR001660">
    <property type="entry name" value="SAM"/>
</dbReference>
<keyword evidence="7" id="KW-1185">Reference proteome</keyword>
<dbReference type="InterPro" id="IPR006020">
    <property type="entry name" value="PTB/PI_dom"/>
</dbReference>
<dbReference type="Proteomes" id="UP001152562">
    <property type="component" value="Unassembled WGS sequence"/>
</dbReference>
<dbReference type="CDD" id="cd09500">
    <property type="entry name" value="SAM_AIDA1AB-like_repeat2"/>
    <property type="match status" value="1"/>
</dbReference>
<dbReference type="SMART" id="SM00462">
    <property type="entry name" value="PTB"/>
    <property type="match status" value="1"/>
</dbReference>
<dbReference type="InterPro" id="IPR011993">
    <property type="entry name" value="PH-like_dom_sf"/>
</dbReference>
<feature type="compositionally biased region" description="Basic and acidic residues" evidence="3">
    <location>
        <begin position="542"/>
        <end position="551"/>
    </location>
</feature>
<feature type="compositionally biased region" description="Pro residues" evidence="3">
    <location>
        <begin position="332"/>
        <end position="342"/>
    </location>
</feature>
<dbReference type="CDD" id="cd01274">
    <property type="entry name" value="PTB_Anks"/>
    <property type="match status" value="1"/>
</dbReference>
<evidence type="ECO:0000259" key="5">
    <source>
        <dbReference type="PROSITE" id="PS50105"/>
    </source>
</evidence>
<dbReference type="SMART" id="SM00454">
    <property type="entry name" value="SAM"/>
    <property type="match status" value="2"/>
</dbReference>
<evidence type="ECO:0000256" key="2">
    <source>
        <dbReference type="ARBA" id="ARBA00023043"/>
    </source>
</evidence>
<feature type="region of interest" description="Disordered" evidence="3">
    <location>
        <begin position="533"/>
        <end position="553"/>
    </location>
</feature>
<dbReference type="InterPro" id="IPR033635">
    <property type="entry name" value="ANKS1/Caskin"/>
</dbReference>
<proteinExistence type="predicted"/>
<dbReference type="PANTHER" id="PTHR24174:SF1">
    <property type="entry name" value="IP14385P"/>
    <property type="match status" value="1"/>
</dbReference>
<dbReference type="Gene3D" id="1.10.150.50">
    <property type="entry name" value="Transcription Factor, Ets-1"/>
    <property type="match status" value="2"/>
</dbReference>
<dbReference type="PROSITE" id="PS50105">
    <property type="entry name" value="SAM_DOMAIN"/>
    <property type="match status" value="1"/>
</dbReference>
<sequence length="605" mass="67786">MIGNENYESKEGQMGLFKGSTTTLDGIGLRPTPAERPKTLRKLKSVYDASPTEPTNVNTNSSNGQVDRSFNGTEEEVRRRSNTTSSSHSGDKSLSILSPFDEQEEWAKISEIMASFGSKLVRESVFVSELEQEFTNRLGLSCSESSLSPSVASSLGLWLSGLGLHDYEPLFIDSGYDDIEFVNGILDENDLREMGIEENDRQKILESSKQLPLKITEISNNHNNNVIKNQYGSVDEWLRNINLEQYSETFRKHLYVDMDRVRRIWEVELTAVLEINKPGHRKRILCSVSGEHNGPANNIEDINADLNNLKSNIQQLKDEIKEKMPPSENLKPVPPPVVPTLAPPGGETLKRSKKNRPAPQPPRPSDLEIRAPSELLVGVPGALKTQWKHQPFVLVTGAVTYVANYLGSTVVKELRGTESTKKSIQKLKKTTKEPRDSPDIILSISYRGVKFLNTITRELVCEHEIRNIHCACQDADDLTHFAYITKDHTTKSHYCHVFRVATMDQATEVILTLGEAFEVAYQMALREQANRSKVTQSITKTPQHEVKEKPYHGRSHSITEIKLNGHQLKIAPIAASLSNEDFQKDGSKSPRTPLLKAPIASTEEL</sequence>
<dbReference type="Pfam" id="PF00640">
    <property type="entry name" value="PID"/>
    <property type="match status" value="1"/>
</dbReference>
<dbReference type="Pfam" id="PF07647">
    <property type="entry name" value="SAM_2"/>
    <property type="match status" value="1"/>
</dbReference>
<keyword evidence="1" id="KW-0677">Repeat</keyword>
<feature type="compositionally biased region" description="Low complexity" evidence="3">
    <location>
        <begin position="82"/>
        <end position="95"/>
    </location>
</feature>
<keyword evidence="2" id="KW-0040">ANK repeat</keyword>